<dbReference type="SUPFAM" id="SSF53474">
    <property type="entry name" value="alpha/beta-Hydrolases"/>
    <property type="match status" value="1"/>
</dbReference>
<protein>
    <submittedName>
        <fullName evidence="4">Alpha/beta hydrolase</fullName>
    </submittedName>
</protein>
<dbReference type="PANTHER" id="PTHR48081">
    <property type="entry name" value="AB HYDROLASE SUPERFAMILY PROTEIN C4A8.06C"/>
    <property type="match status" value="1"/>
</dbReference>
<accession>A0ABP8EE31</accession>
<gene>
    <name evidence="4" type="ORF">GCM10022257_26090</name>
</gene>
<keyword evidence="2" id="KW-0732">Signal</keyword>
<comment type="caution">
    <text evidence="4">The sequence shown here is derived from an EMBL/GenBank/DDBJ whole genome shotgun (WGS) entry which is preliminary data.</text>
</comment>
<evidence type="ECO:0000256" key="2">
    <source>
        <dbReference type="SAM" id="SignalP"/>
    </source>
</evidence>
<feature type="domain" description="BD-FAE-like" evidence="3">
    <location>
        <begin position="56"/>
        <end position="249"/>
    </location>
</feature>
<evidence type="ECO:0000259" key="3">
    <source>
        <dbReference type="Pfam" id="PF20434"/>
    </source>
</evidence>
<dbReference type="PROSITE" id="PS51257">
    <property type="entry name" value="PROKAR_LIPOPROTEIN"/>
    <property type="match status" value="1"/>
</dbReference>
<dbReference type="InterPro" id="IPR029058">
    <property type="entry name" value="AB_hydrolase_fold"/>
</dbReference>
<evidence type="ECO:0000313" key="4">
    <source>
        <dbReference type="EMBL" id="GAA4270508.1"/>
    </source>
</evidence>
<dbReference type="GO" id="GO:0016787">
    <property type="term" value="F:hydrolase activity"/>
    <property type="evidence" value="ECO:0007669"/>
    <property type="project" value="UniProtKB-KW"/>
</dbReference>
<dbReference type="InterPro" id="IPR049492">
    <property type="entry name" value="BD-FAE-like_dom"/>
</dbReference>
<dbReference type="InterPro" id="IPR050300">
    <property type="entry name" value="GDXG_lipolytic_enzyme"/>
</dbReference>
<reference evidence="5" key="1">
    <citation type="journal article" date="2019" name="Int. J. Syst. Evol. Microbiol.">
        <title>The Global Catalogue of Microorganisms (GCM) 10K type strain sequencing project: providing services to taxonomists for standard genome sequencing and annotation.</title>
        <authorList>
            <consortium name="The Broad Institute Genomics Platform"/>
            <consortium name="The Broad Institute Genome Sequencing Center for Infectious Disease"/>
            <person name="Wu L."/>
            <person name="Ma J."/>
        </authorList>
    </citation>
    <scope>NUCLEOTIDE SEQUENCE [LARGE SCALE GENOMIC DNA]</scope>
    <source>
        <strain evidence="5">JCM 17452</strain>
    </source>
</reference>
<dbReference type="Pfam" id="PF20434">
    <property type="entry name" value="BD-FAE"/>
    <property type="match status" value="1"/>
</dbReference>
<evidence type="ECO:0000313" key="5">
    <source>
        <dbReference type="Proteomes" id="UP001500027"/>
    </source>
</evidence>
<sequence>MQMNILKHSLLLTLLLIIASCTEEGDLTNSISENELLDYKELLNLSYGESSNQTYDIYLPEGRNEDTKVIILVHGGGWNSGDKSSMLPLINLYKVDFPEVALVNINYRLSDEDNPPYPMQINDITTIVDDLKSKKDDYVISNEYGFLGISAGGHLSLLWSYSFDIDNNVKMVASIVGPTNFTDPAYLNNTNPILQELLDSYGVNTTISFLEEVSPVHQAKTTSPPTIHFYGGQDPLIPVSQGTNLRDKLNSLNVNNDYTLYPDAGHGWGGTELLDTWSKLKTFTETQLL</sequence>
<keyword evidence="1 4" id="KW-0378">Hydrolase</keyword>
<name>A0ABP8EE31_9FLAO</name>
<dbReference type="EMBL" id="BAABAV010000003">
    <property type="protein sequence ID" value="GAA4270508.1"/>
    <property type="molecule type" value="Genomic_DNA"/>
</dbReference>
<proteinExistence type="predicted"/>
<organism evidence="4 5">
    <name type="scientific">Hyunsoonleella aestuarii</name>
    <dbReference type="NCBI Taxonomy" id="912802"/>
    <lineage>
        <taxon>Bacteria</taxon>
        <taxon>Pseudomonadati</taxon>
        <taxon>Bacteroidota</taxon>
        <taxon>Flavobacteriia</taxon>
        <taxon>Flavobacteriales</taxon>
        <taxon>Flavobacteriaceae</taxon>
    </lineage>
</organism>
<feature type="signal peptide" evidence="2">
    <location>
        <begin position="1"/>
        <end position="25"/>
    </location>
</feature>
<keyword evidence="5" id="KW-1185">Reference proteome</keyword>
<evidence type="ECO:0000256" key="1">
    <source>
        <dbReference type="ARBA" id="ARBA00022801"/>
    </source>
</evidence>
<dbReference type="Proteomes" id="UP001500027">
    <property type="component" value="Unassembled WGS sequence"/>
</dbReference>
<dbReference type="Gene3D" id="3.40.50.1820">
    <property type="entry name" value="alpha/beta hydrolase"/>
    <property type="match status" value="1"/>
</dbReference>
<feature type="chain" id="PRO_5045393172" evidence="2">
    <location>
        <begin position="26"/>
        <end position="289"/>
    </location>
</feature>